<dbReference type="RefSeq" id="WP_068589451.1">
    <property type="nucleotide sequence ID" value="NZ_LRXL01000026.1"/>
</dbReference>
<dbReference type="OrthoDB" id="9763949at2"/>
<keyword evidence="1" id="KW-0808">Transferase</keyword>
<sequence>MKEQYHILGIMSGTSLDGIDLVEVDLFVSEKGLWDFVIKTCETIAYAATWKQKLTQGITNSEAELIQLDKDYTVYLSKVILSFIKKNHITDLDAVCSHGHTILHQPEQGVTFQIGNLPELANAINEQVVCDFRVQDVALGGQGAPLVPIGDRLLFSEYDYCLNLGGFANISSEVNGKRIAYDICPVNIVLNSLVEKLGFPYDDKGNIAASGALNEALLKRLNELDFYKQSAPKSLGLEWVQDQVFPILEASELSEKDLLRTFVEHCALQIAAQFKEEASVLITGGGAYNDFLISRLKVHTTVAIVIPSEEIIEYKEALIFGLLGLLKLRNEVNCLSSVTGANKDHSSGTVYPRKS</sequence>
<dbReference type="GO" id="GO:0009254">
    <property type="term" value="P:peptidoglycan turnover"/>
    <property type="evidence" value="ECO:0007669"/>
    <property type="project" value="InterPro"/>
</dbReference>
<dbReference type="EMBL" id="LRXL01000026">
    <property type="protein sequence ID" value="OAB79663.1"/>
    <property type="molecule type" value="Genomic_DNA"/>
</dbReference>
<dbReference type="Gene3D" id="3.30.420.40">
    <property type="match status" value="2"/>
</dbReference>
<protein>
    <submittedName>
        <fullName evidence="1">Anhydro-N-acetylmuramic acid kinase</fullName>
    </submittedName>
</protein>
<dbReference type="STRING" id="1763537.ULVI_02630"/>
<dbReference type="PANTHER" id="PTHR30605">
    <property type="entry name" value="ANHYDRO-N-ACETYLMURAMIC ACID KINASE"/>
    <property type="match status" value="1"/>
</dbReference>
<evidence type="ECO:0000313" key="1">
    <source>
        <dbReference type="EMBL" id="OAB79663.1"/>
    </source>
</evidence>
<dbReference type="GO" id="GO:0016301">
    <property type="term" value="F:kinase activity"/>
    <property type="evidence" value="ECO:0007669"/>
    <property type="project" value="UniProtKB-KW"/>
</dbReference>
<name>A0A167IHS6_9FLAO</name>
<gene>
    <name evidence="1" type="ORF">ULVI_02630</name>
</gene>
<dbReference type="SUPFAM" id="SSF53067">
    <property type="entry name" value="Actin-like ATPase domain"/>
    <property type="match status" value="1"/>
</dbReference>
<comment type="caution">
    <text evidence="1">The sequence shown here is derived from an EMBL/GenBank/DDBJ whole genome shotgun (WGS) entry which is preliminary data.</text>
</comment>
<reference evidence="1 2" key="1">
    <citation type="submission" date="2016-02" db="EMBL/GenBank/DDBJ databases">
        <title>Ulvibacter sp. LPB0005, isolated from Thais luteostoma.</title>
        <authorList>
            <person name="Shin S.-K."/>
            <person name="Yi H."/>
        </authorList>
    </citation>
    <scope>NUCLEOTIDE SEQUENCE [LARGE SCALE GENOMIC DNA]</scope>
    <source>
        <strain evidence="1 2">LPB0005</strain>
    </source>
</reference>
<keyword evidence="2" id="KW-1185">Reference proteome</keyword>
<dbReference type="GO" id="GO:0005524">
    <property type="term" value="F:ATP binding"/>
    <property type="evidence" value="ECO:0007669"/>
    <property type="project" value="InterPro"/>
</dbReference>
<dbReference type="InterPro" id="IPR005338">
    <property type="entry name" value="Anhydro_N_Ac-Mur_kinase"/>
</dbReference>
<dbReference type="NCBIfam" id="NF007144">
    <property type="entry name" value="PRK09585.2-3"/>
    <property type="match status" value="1"/>
</dbReference>
<keyword evidence="1" id="KW-0418">Kinase</keyword>
<accession>A0A167IHS6</accession>
<organism evidence="1 2">
    <name type="scientific">Cochleicola gelatinilyticus</name>
    <dbReference type="NCBI Taxonomy" id="1763537"/>
    <lineage>
        <taxon>Bacteria</taxon>
        <taxon>Pseudomonadati</taxon>
        <taxon>Bacteroidota</taxon>
        <taxon>Flavobacteriia</taxon>
        <taxon>Flavobacteriales</taxon>
        <taxon>Flavobacteriaceae</taxon>
        <taxon>Cochleicola</taxon>
    </lineage>
</organism>
<dbReference type="InterPro" id="IPR043129">
    <property type="entry name" value="ATPase_NBD"/>
</dbReference>
<proteinExistence type="predicted"/>
<dbReference type="AlphaFoldDB" id="A0A167IHS6"/>
<evidence type="ECO:0000313" key="2">
    <source>
        <dbReference type="Proteomes" id="UP000077013"/>
    </source>
</evidence>
<dbReference type="PANTHER" id="PTHR30605:SF0">
    <property type="entry name" value="ANHYDRO-N-ACETYLMURAMIC ACID KINASE"/>
    <property type="match status" value="1"/>
</dbReference>
<dbReference type="GO" id="GO:0006040">
    <property type="term" value="P:amino sugar metabolic process"/>
    <property type="evidence" value="ECO:0007669"/>
    <property type="project" value="InterPro"/>
</dbReference>
<dbReference type="GO" id="GO:0016773">
    <property type="term" value="F:phosphotransferase activity, alcohol group as acceptor"/>
    <property type="evidence" value="ECO:0007669"/>
    <property type="project" value="InterPro"/>
</dbReference>
<dbReference type="Proteomes" id="UP000077013">
    <property type="component" value="Unassembled WGS sequence"/>
</dbReference>
<dbReference type="Pfam" id="PF03702">
    <property type="entry name" value="AnmK"/>
    <property type="match status" value="1"/>
</dbReference>